<dbReference type="Gene3D" id="1.10.3720.10">
    <property type="entry name" value="MetI-like"/>
    <property type="match status" value="1"/>
</dbReference>
<dbReference type="FunFam" id="1.10.3720.10:FF:000005">
    <property type="entry name" value="Microcin C ABC transporter permease"/>
    <property type="match status" value="1"/>
</dbReference>
<dbReference type="PANTHER" id="PTHR30325:SF0">
    <property type="entry name" value="INNER MEMBRANE ABC TRANSPORTER PERMEASE PROTEIN YEJE"/>
    <property type="match status" value="1"/>
</dbReference>
<dbReference type="InterPro" id="IPR035906">
    <property type="entry name" value="MetI-like_sf"/>
</dbReference>
<evidence type="ECO:0000313" key="10">
    <source>
        <dbReference type="EMBL" id="MBC2677560.1"/>
    </source>
</evidence>
<dbReference type="EMBL" id="JACMYH010000001">
    <property type="protein sequence ID" value="MBC2677560.1"/>
    <property type="molecule type" value="Genomic_DNA"/>
</dbReference>
<dbReference type="Proteomes" id="UP000546173">
    <property type="component" value="Unassembled WGS sequence"/>
</dbReference>
<dbReference type="PANTHER" id="PTHR30325">
    <property type="entry name" value="MEMBRANE COMPONENT OF ABC TRANSPORTER"/>
    <property type="match status" value="1"/>
</dbReference>
<keyword evidence="4" id="KW-0997">Cell inner membrane</keyword>
<dbReference type="Pfam" id="PF00528">
    <property type="entry name" value="BPD_transp_1"/>
    <property type="match status" value="1"/>
</dbReference>
<dbReference type="InterPro" id="IPR000515">
    <property type="entry name" value="MetI-like"/>
</dbReference>
<comment type="caution">
    <text evidence="10">The sequence shown here is derived from an EMBL/GenBank/DDBJ whole genome shotgun (WGS) entry which is preliminary data.</text>
</comment>
<feature type="transmembrane region" description="Helical" evidence="8">
    <location>
        <begin position="181"/>
        <end position="199"/>
    </location>
</feature>
<reference evidence="10 11" key="1">
    <citation type="submission" date="2020-08" db="EMBL/GenBank/DDBJ databases">
        <title>Pseudomonas sp. nov.</title>
        <authorList>
            <person name="Gieschler S."/>
            <person name="Fiedler G."/>
            <person name="Brinks E."/>
            <person name="Boehnlein C."/>
            <person name="Franz C.M.A.P."/>
            <person name="Kabisch J."/>
        </authorList>
    </citation>
    <scope>NUCLEOTIDE SEQUENCE [LARGE SCALE GENOMIC DNA]</scope>
    <source>
        <strain evidence="10 11">MBT-2</strain>
    </source>
</reference>
<accession>A0A7X1G365</accession>
<dbReference type="PROSITE" id="PS50928">
    <property type="entry name" value="ABC_TM1"/>
    <property type="match status" value="1"/>
</dbReference>
<comment type="similarity">
    <text evidence="8">Belongs to the binding-protein-dependent transport system permease family.</text>
</comment>
<feature type="transmembrane region" description="Helical" evidence="8">
    <location>
        <begin position="307"/>
        <end position="329"/>
    </location>
</feature>
<keyword evidence="3" id="KW-1003">Cell membrane</keyword>
<evidence type="ECO:0000256" key="3">
    <source>
        <dbReference type="ARBA" id="ARBA00022475"/>
    </source>
</evidence>
<evidence type="ECO:0000256" key="8">
    <source>
        <dbReference type="RuleBase" id="RU363032"/>
    </source>
</evidence>
<dbReference type="NCBIfam" id="NF011596">
    <property type="entry name" value="PRK15021.1"/>
    <property type="match status" value="1"/>
</dbReference>
<keyword evidence="6 8" id="KW-1133">Transmembrane helix</keyword>
<dbReference type="RefSeq" id="WP_185794163.1">
    <property type="nucleotide sequence ID" value="NZ_JACMYH010000001.1"/>
</dbReference>
<dbReference type="SUPFAM" id="SSF161098">
    <property type="entry name" value="MetI-like"/>
    <property type="match status" value="1"/>
</dbReference>
<evidence type="ECO:0000256" key="7">
    <source>
        <dbReference type="ARBA" id="ARBA00023136"/>
    </source>
</evidence>
<feature type="domain" description="ABC transmembrane type-1" evidence="9">
    <location>
        <begin position="141"/>
        <end position="333"/>
    </location>
</feature>
<evidence type="ECO:0000256" key="4">
    <source>
        <dbReference type="ARBA" id="ARBA00022519"/>
    </source>
</evidence>
<feature type="transmembrane region" description="Helical" evidence="8">
    <location>
        <begin position="145"/>
        <end position="169"/>
    </location>
</feature>
<organism evidence="10 11">
    <name type="scientific">Pseudomonas baltica</name>
    <dbReference type="NCBI Taxonomy" id="2762576"/>
    <lineage>
        <taxon>Bacteria</taxon>
        <taxon>Pseudomonadati</taxon>
        <taxon>Pseudomonadota</taxon>
        <taxon>Gammaproteobacteria</taxon>
        <taxon>Pseudomonadales</taxon>
        <taxon>Pseudomonadaceae</taxon>
        <taxon>Pseudomonas</taxon>
    </lineage>
</organism>
<evidence type="ECO:0000256" key="6">
    <source>
        <dbReference type="ARBA" id="ARBA00022989"/>
    </source>
</evidence>
<dbReference type="GO" id="GO:0055085">
    <property type="term" value="P:transmembrane transport"/>
    <property type="evidence" value="ECO:0007669"/>
    <property type="project" value="InterPro"/>
</dbReference>
<evidence type="ECO:0000256" key="5">
    <source>
        <dbReference type="ARBA" id="ARBA00022692"/>
    </source>
</evidence>
<dbReference type="GO" id="GO:0005886">
    <property type="term" value="C:plasma membrane"/>
    <property type="evidence" value="ECO:0007669"/>
    <property type="project" value="UniProtKB-SubCell"/>
</dbReference>
<keyword evidence="7 8" id="KW-0472">Membrane</keyword>
<evidence type="ECO:0000256" key="1">
    <source>
        <dbReference type="ARBA" id="ARBA00004429"/>
    </source>
</evidence>
<name>A0A7X1G365_9PSED</name>
<sequence>MMRLSPLARRRLDRFKQNRRGWWSLWLFLALFALTLGGELVANDKPLVLKYDGELYFPVFKRHTEMEFGGQLPFQADYRSEYVRQLIEARGGWMLFPPIPFSADTPNYDLSQPAPSPPSTTNWLGTDDQSRDVLARVIFGARVSILFALALTLISSLIGIGAGALQGYYGGWVDLFGQRLLEVWSGLPVLYLLIILSGFVEPNFWWLLGIMALFSWLALVDVVRAEFLRGRNLEYVKAARALGLSDRKIILRHILPNAMNATLSFLPFILTGAISTLTALDFLGFGMPAGSASLGELIAQGKQNLQAPWLGFTAFFTLALILSLLVFIGEGLRDAFDPRA</sequence>
<proteinExistence type="inferred from homology"/>
<evidence type="ECO:0000256" key="2">
    <source>
        <dbReference type="ARBA" id="ARBA00022448"/>
    </source>
</evidence>
<keyword evidence="2 8" id="KW-0813">Transport</keyword>
<dbReference type="AlphaFoldDB" id="A0A7X1G365"/>
<dbReference type="GO" id="GO:0042884">
    <property type="term" value="P:microcin transport"/>
    <property type="evidence" value="ECO:0007669"/>
    <property type="project" value="TreeGrafter"/>
</dbReference>
<feature type="transmembrane region" description="Helical" evidence="8">
    <location>
        <begin position="265"/>
        <end position="287"/>
    </location>
</feature>
<feature type="transmembrane region" description="Helical" evidence="8">
    <location>
        <begin position="205"/>
        <end position="223"/>
    </location>
</feature>
<keyword evidence="5 8" id="KW-0812">Transmembrane</keyword>
<evidence type="ECO:0000313" key="11">
    <source>
        <dbReference type="Proteomes" id="UP000546173"/>
    </source>
</evidence>
<protein>
    <submittedName>
        <fullName evidence="10">ABC transporter permease</fullName>
    </submittedName>
</protein>
<comment type="subcellular location">
    <subcellularLocation>
        <location evidence="1">Cell inner membrane</location>
        <topology evidence="1">Multi-pass membrane protein</topology>
    </subcellularLocation>
    <subcellularLocation>
        <location evidence="8">Cell membrane</location>
        <topology evidence="8">Multi-pass membrane protein</topology>
    </subcellularLocation>
</comment>
<evidence type="ECO:0000259" key="9">
    <source>
        <dbReference type="PROSITE" id="PS50928"/>
    </source>
</evidence>
<dbReference type="CDD" id="cd06261">
    <property type="entry name" value="TM_PBP2"/>
    <property type="match status" value="1"/>
</dbReference>
<gene>
    <name evidence="10" type="ORF">H7993_04070</name>
</gene>
<keyword evidence="11" id="KW-1185">Reference proteome</keyword>